<dbReference type="PANTHER" id="PTHR43335:SF4">
    <property type="entry name" value="ABC TRANSPORTER, ATP-BINDING PROTEIN"/>
    <property type="match status" value="1"/>
</dbReference>
<dbReference type="PROSITE" id="PS00211">
    <property type="entry name" value="ABC_TRANSPORTER_1"/>
    <property type="match status" value="1"/>
</dbReference>
<dbReference type="PANTHER" id="PTHR43335">
    <property type="entry name" value="ABC TRANSPORTER, ATP-BINDING PROTEIN"/>
    <property type="match status" value="1"/>
</dbReference>
<dbReference type="Proteomes" id="UP000253090">
    <property type="component" value="Unassembled WGS sequence"/>
</dbReference>
<dbReference type="SMART" id="SM00382">
    <property type="entry name" value="AAA"/>
    <property type="match status" value="1"/>
</dbReference>
<dbReference type="RefSeq" id="WP_114496126.1">
    <property type="nucleotide sequence ID" value="NZ_QPJW01000002.1"/>
</dbReference>
<dbReference type="AlphaFoldDB" id="A0A369BPJ6"/>
<evidence type="ECO:0000256" key="3">
    <source>
        <dbReference type="ARBA" id="ARBA00022741"/>
    </source>
</evidence>
<dbReference type="Pfam" id="PF00005">
    <property type="entry name" value="ABC_tran"/>
    <property type="match status" value="1"/>
</dbReference>
<dbReference type="InterPro" id="IPR003439">
    <property type="entry name" value="ABC_transporter-like_ATP-bd"/>
</dbReference>
<gene>
    <name evidence="6" type="ORF">DFP94_102338</name>
</gene>
<comment type="similarity">
    <text evidence="1">Belongs to the ABC transporter superfamily.</text>
</comment>
<dbReference type="PROSITE" id="PS50893">
    <property type="entry name" value="ABC_TRANSPORTER_2"/>
    <property type="match status" value="1"/>
</dbReference>
<keyword evidence="2" id="KW-0813">Transport</keyword>
<dbReference type="OrthoDB" id="9804819at2"/>
<evidence type="ECO:0000256" key="4">
    <source>
        <dbReference type="ARBA" id="ARBA00022840"/>
    </source>
</evidence>
<evidence type="ECO:0000259" key="5">
    <source>
        <dbReference type="PROSITE" id="PS50893"/>
    </source>
</evidence>
<feature type="domain" description="ABC transporter" evidence="5">
    <location>
        <begin position="4"/>
        <end position="230"/>
    </location>
</feature>
<evidence type="ECO:0000313" key="6">
    <source>
        <dbReference type="EMBL" id="RCX21584.1"/>
    </source>
</evidence>
<keyword evidence="7" id="KW-1185">Reference proteome</keyword>
<comment type="caution">
    <text evidence="6">The sequence shown here is derived from an EMBL/GenBank/DDBJ whole genome shotgun (WGS) entry which is preliminary data.</text>
</comment>
<proteinExistence type="inferred from homology"/>
<accession>A0A369BPJ6</accession>
<name>A0A369BPJ6_9BACL</name>
<dbReference type="GO" id="GO:0016887">
    <property type="term" value="F:ATP hydrolysis activity"/>
    <property type="evidence" value="ECO:0007669"/>
    <property type="project" value="InterPro"/>
</dbReference>
<dbReference type="GO" id="GO:0005524">
    <property type="term" value="F:ATP binding"/>
    <property type="evidence" value="ECO:0007669"/>
    <property type="project" value="UniProtKB-KW"/>
</dbReference>
<evidence type="ECO:0000313" key="7">
    <source>
        <dbReference type="Proteomes" id="UP000253090"/>
    </source>
</evidence>
<dbReference type="InterPro" id="IPR003593">
    <property type="entry name" value="AAA+_ATPase"/>
</dbReference>
<reference evidence="6 7" key="1">
    <citation type="submission" date="2018-07" db="EMBL/GenBank/DDBJ databases">
        <title>Genomic Encyclopedia of Type Strains, Phase III (KMG-III): the genomes of soil and plant-associated and newly described type strains.</title>
        <authorList>
            <person name="Whitman W."/>
        </authorList>
    </citation>
    <scope>NUCLEOTIDE SEQUENCE [LARGE SCALE GENOMIC DNA]</scope>
    <source>
        <strain evidence="6 7">CECT 8333</strain>
    </source>
</reference>
<evidence type="ECO:0000256" key="1">
    <source>
        <dbReference type="ARBA" id="ARBA00005417"/>
    </source>
</evidence>
<dbReference type="InterPro" id="IPR017871">
    <property type="entry name" value="ABC_transporter-like_CS"/>
</dbReference>
<organism evidence="6 7">
    <name type="scientific">Fontibacillus phaseoli</name>
    <dbReference type="NCBI Taxonomy" id="1416533"/>
    <lineage>
        <taxon>Bacteria</taxon>
        <taxon>Bacillati</taxon>
        <taxon>Bacillota</taxon>
        <taxon>Bacilli</taxon>
        <taxon>Bacillales</taxon>
        <taxon>Paenibacillaceae</taxon>
        <taxon>Fontibacillus</taxon>
    </lineage>
</organism>
<dbReference type="InterPro" id="IPR027417">
    <property type="entry name" value="P-loop_NTPase"/>
</dbReference>
<evidence type="ECO:0000256" key="2">
    <source>
        <dbReference type="ARBA" id="ARBA00022448"/>
    </source>
</evidence>
<dbReference type="Gene3D" id="3.40.50.300">
    <property type="entry name" value="P-loop containing nucleotide triphosphate hydrolases"/>
    <property type="match status" value="1"/>
</dbReference>
<keyword evidence="4 6" id="KW-0067">ATP-binding</keyword>
<dbReference type="EMBL" id="QPJW01000002">
    <property type="protein sequence ID" value="RCX21584.1"/>
    <property type="molecule type" value="Genomic_DNA"/>
</dbReference>
<dbReference type="SUPFAM" id="SSF52540">
    <property type="entry name" value="P-loop containing nucleoside triphosphate hydrolases"/>
    <property type="match status" value="1"/>
</dbReference>
<protein>
    <submittedName>
        <fullName evidence="6">ABC-2 type transport system ATP-binding protein</fullName>
    </submittedName>
</protein>
<sequence>MPVLQIDHLTKKIGKKTIVDDVSLNLNKGEILGLLGPNGAGKTTTIRMIVGLMSKTAGTIVINGVDPQKDYEKAMSNIGVIVENPDLYKYLSGYDNLIHFSRMSKGISEQRIKDIIALVGLEHSIHEKVSTYSLGMRQRLGLAVALVHSPSLLLLDEPTNGLDPAGIRELRAHLIHLARHEEVGIMISSHLMSEMELMCDRVAVLQQGKLIGIRDLAGAKQVSDLQVQFEVDRPELAVQILQTLTVGQEIGRDNNHVLLRIAKSKIPEFTQKLMEAGIQVYGVNTLKPTLEDTFLEMTEGDNKNDSFNS</sequence>
<keyword evidence="3" id="KW-0547">Nucleotide-binding</keyword>